<evidence type="ECO:0000313" key="1">
    <source>
        <dbReference type="EMBL" id="KAK7155060.1"/>
    </source>
</evidence>
<evidence type="ECO:0000313" key="2">
    <source>
        <dbReference type="Proteomes" id="UP001364617"/>
    </source>
</evidence>
<dbReference type="EMBL" id="JAYKXH010000010">
    <property type="protein sequence ID" value="KAK7155060.1"/>
    <property type="molecule type" value="Genomic_DNA"/>
</dbReference>
<accession>A0AAN9D0P0</accession>
<gene>
    <name evidence="1" type="ORF">R3I93_009875</name>
</gene>
<comment type="caution">
    <text evidence="1">The sequence shown here is derived from an EMBL/GenBank/DDBJ whole genome shotgun (WGS) entry which is preliminary data.</text>
</comment>
<keyword evidence="2" id="KW-1185">Reference proteome</keyword>
<dbReference type="AlphaFoldDB" id="A0AAN9D0P0"/>
<proteinExistence type="predicted"/>
<dbReference type="Proteomes" id="UP001364617">
    <property type="component" value="Unassembled WGS sequence"/>
</dbReference>
<organism evidence="1 2">
    <name type="scientific">Phoxinus phoxinus</name>
    <name type="common">Eurasian minnow</name>
    <dbReference type="NCBI Taxonomy" id="58324"/>
    <lineage>
        <taxon>Eukaryota</taxon>
        <taxon>Metazoa</taxon>
        <taxon>Chordata</taxon>
        <taxon>Craniata</taxon>
        <taxon>Vertebrata</taxon>
        <taxon>Euteleostomi</taxon>
        <taxon>Actinopterygii</taxon>
        <taxon>Neopterygii</taxon>
        <taxon>Teleostei</taxon>
        <taxon>Ostariophysi</taxon>
        <taxon>Cypriniformes</taxon>
        <taxon>Leuciscidae</taxon>
        <taxon>Phoxininae</taxon>
        <taxon>Phoxinus</taxon>
    </lineage>
</organism>
<sequence length="22" mass="2596">MLTNKRIVQNGFHRTFQSVYGV</sequence>
<reference evidence="1 2" key="1">
    <citation type="submission" date="2024-02" db="EMBL/GenBank/DDBJ databases">
        <title>Chromosome-level genome assembly of the Eurasian Minnow (Phoxinus phoxinus).</title>
        <authorList>
            <person name="Oriowo T.O."/>
            <person name="Martin S."/>
            <person name="Stange M."/>
            <person name="Chrysostomakis Y."/>
            <person name="Brown T."/>
            <person name="Winkler S."/>
            <person name="Kukowka S."/>
            <person name="Myers E.W."/>
            <person name="Bohne A."/>
        </authorList>
    </citation>
    <scope>NUCLEOTIDE SEQUENCE [LARGE SCALE GENOMIC DNA]</scope>
    <source>
        <strain evidence="1">ZFMK-TIS-60720</strain>
        <tissue evidence="1">Whole Organism</tissue>
    </source>
</reference>
<name>A0AAN9D0P0_9TELE</name>
<protein>
    <submittedName>
        <fullName evidence="1">Uncharacterized protein</fullName>
    </submittedName>
</protein>